<comment type="caution">
    <text evidence="1">The sequence shown here is derived from an EMBL/GenBank/DDBJ whole genome shotgun (WGS) entry which is preliminary data.</text>
</comment>
<organism evidence="1 2">
    <name type="scientific">Phormidium pseudopriestleyi FRX01</name>
    <dbReference type="NCBI Taxonomy" id="1759528"/>
    <lineage>
        <taxon>Bacteria</taxon>
        <taxon>Bacillati</taxon>
        <taxon>Cyanobacteriota</taxon>
        <taxon>Cyanophyceae</taxon>
        <taxon>Oscillatoriophycideae</taxon>
        <taxon>Oscillatoriales</taxon>
        <taxon>Oscillatoriaceae</taxon>
        <taxon>Phormidium</taxon>
    </lineage>
</organism>
<gene>
    <name evidence="1" type="ORF">J0895_14485</name>
</gene>
<proteinExistence type="predicted"/>
<evidence type="ECO:0000313" key="1">
    <source>
        <dbReference type="EMBL" id="MBO0350290.1"/>
    </source>
</evidence>
<keyword evidence="2" id="KW-1185">Reference proteome</keyword>
<evidence type="ECO:0000313" key="2">
    <source>
        <dbReference type="Proteomes" id="UP000664844"/>
    </source>
</evidence>
<dbReference type="RefSeq" id="WP_207088777.1">
    <property type="nucleotide sequence ID" value="NZ_JAFLQW010000381.1"/>
</dbReference>
<reference evidence="1 2" key="1">
    <citation type="submission" date="2021-03" db="EMBL/GenBank/DDBJ databases">
        <title>Metabolic Capacity of the Antarctic Cyanobacterium Phormidium pseudopriestleyi that Sustains Oxygenic Photosynthesis in the Presence of Hydrogen Sulfide.</title>
        <authorList>
            <person name="Lumian J.E."/>
            <person name="Jungblut A.D."/>
            <person name="Dillon M.L."/>
            <person name="Hawes I."/>
            <person name="Doran P.T."/>
            <person name="Mackey T.J."/>
            <person name="Dick G.J."/>
            <person name="Grettenberger C.L."/>
            <person name="Sumner D.Y."/>
        </authorList>
    </citation>
    <scope>NUCLEOTIDE SEQUENCE [LARGE SCALE GENOMIC DNA]</scope>
    <source>
        <strain evidence="1 2">FRX01</strain>
    </source>
</reference>
<name>A0ABS3FT41_9CYAN</name>
<dbReference type="EMBL" id="JAFLQW010000381">
    <property type="protein sequence ID" value="MBO0350290.1"/>
    <property type="molecule type" value="Genomic_DNA"/>
</dbReference>
<accession>A0ABS3FT41</accession>
<evidence type="ECO:0008006" key="3">
    <source>
        <dbReference type="Google" id="ProtNLM"/>
    </source>
</evidence>
<sequence>MPVSRLRQRSPSWKAARLSLEANHCLLSLVNIQRRYSRWEWIYRLIELRERKPRVILSVTR</sequence>
<dbReference type="Proteomes" id="UP000664844">
    <property type="component" value="Unassembled WGS sequence"/>
</dbReference>
<protein>
    <recommendedName>
        <fullName evidence="3">Transposase</fullName>
    </recommendedName>
</protein>